<evidence type="ECO:0000256" key="1">
    <source>
        <dbReference type="SAM" id="Phobius"/>
    </source>
</evidence>
<gene>
    <name evidence="4" type="ORF">HZF10_08685</name>
</gene>
<feature type="transmembrane region" description="Helical" evidence="1">
    <location>
        <begin position="69"/>
        <end position="91"/>
    </location>
</feature>
<evidence type="ECO:0000313" key="4">
    <source>
        <dbReference type="EMBL" id="NYA70992.1"/>
    </source>
</evidence>
<dbReference type="AlphaFoldDB" id="A0A7Y8Y1X3"/>
<sequence length="299" mass="33655">MEHDLAKWLSGEMNESELAAFRNSPEYNDYERIARLSRGFKTQSFDEDAMLARVTSLPKKEKEPKVIPFYRSTIFRAAAIFIIGLGLFLTFRPESDIIEKAASGKMASIVLPDASQVELNSGSEITYDKSSWYDHRELTLKGEAYFKVAKGQIFDVNTDLGKVTVVGTRFNVKAREKRFEVECYEGKVKVRTNGSETMLTPGMMVIFENGQPKGTPILLETQPEWTKGEIRFVSASLEQVVAELERRFDVKIELKAKSSETVTGTFSGSDINATLQPICQFYKLNAKTQNNVVILSADE</sequence>
<dbReference type="Gene3D" id="3.55.50.30">
    <property type="match status" value="1"/>
</dbReference>
<dbReference type="RefSeq" id="WP_176005801.1">
    <property type="nucleotide sequence ID" value="NZ_JABWMI010000010.1"/>
</dbReference>
<dbReference type="InterPro" id="IPR032508">
    <property type="entry name" value="FecR_C"/>
</dbReference>
<dbReference type="Pfam" id="PF04773">
    <property type="entry name" value="FecR"/>
    <property type="match status" value="1"/>
</dbReference>
<dbReference type="PANTHER" id="PTHR30273">
    <property type="entry name" value="PERIPLASMIC SIGNAL SENSOR AND SIGMA FACTOR ACTIVATOR FECR-RELATED"/>
    <property type="match status" value="1"/>
</dbReference>
<dbReference type="Gene3D" id="2.60.120.1440">
    <property type="match status" value="1"/>
</dbReference>
<keyword evidence="1" id="KW-0812">Transmembrane</keyword>
<feature type="domain" description="FecR protein" evidence="2">
    <location>
        <begin position="101"/>
        <end position="189"/>
    </location>
</feature>
<reference evidence="4 5" key="1">
    <citation type="submission" date="2020-07" db="EMBL/GenBank/DDBJ databases">
        <authorList>
            <person name="Sun Q."/>
        </authorList>
    </citation>
    <scope>NUCLEOTIDE SEQUENCE [LARGE SCALE GENOMIC DNA]</scope>
    <source>
        <strain evidence="4 5">MAH-1</strain>
    </source>
</reference>
<accession>A0A7Y8Y1X3</accession>
<organism evidence="4 5">
    <name type="scientific">Flavobacterium agri</name>
    <dbReference type="NCBI Taxonomy" id="2743471"/>
    <lineage>
        <taxon>Bacteria</taxon>
        <taxon>Pseudomonadati</taxon>
        <taxon>Bacteroidota</taxon>
        <taxon>Flavobacteriia</taxon>
        <taxon>Flavobacteriales</taxon>
        <taxon>Flavobacteriaceae</taxon>
        <taxon>Flavobacterium</taxon>
    </lineage>
</organism>
<dbReference type="EMBL" id="JACBJI010000003">
    <property type="protein sequence ID" value="NYA70992.1"/>
    <property type="molecule type" value="Genomic_DNA"/>
</dbReference>
<keyword evidence="1" id="KW-0472">Membrane</keyword>
<comment type="caution">
    <text evidence="4">The sequence shown here is derived from an EMBL/GenBank/DDBJ whole genome shotgun (WGS) entry which is preliminary data.</text>
</comment>
<feature type="domain" description="Protein FecR C-terminal" evidence="3">
    <location>
        <begin position="230"/>
        <end position="294"/>
    </location>
</feature>
<dbReference type="GO" id="GO:0016989">
    <property type="term" value="F:sigma factor antagonist activity"/>
    <property type="evidence" value="ECO:0007669"/>
    <property type="project" value="TreeGrafter"/>
</dbReference>
<name>A0A7Y8Y1X3_9FLAO</name>
<dbReference type="Proteomes" id="UP000535020">
    <property type="component" value="Unassembled WGS sequence"/>
</dbReference>
<evidence type="ECO:0000259" key="3">
    <source>
        <dbReference type="Pfam" id="PF16344"/>
    </source>
</evidence>
<keyword evidence="1" id="KW-1133">Transmembrane helix</keyword>
<evidence type="ECO:0000313" key="5">
    <source>
        <dbReference type="Proteomes" id="UP000535020"/>
    </source>
</evidence>
<dbReference type="InterPro" id="IPR012373">
    <property type="entry name" value="Ferrdict_sens_TM"/>
</dbReference>
<keyword evidence="5" id="KW-1185">Reference proteome</keyword>
<evidence type="ECO:0000259" key="2">
    <source>
        <dbReference type="Pfam" id="PF04773"/>
    </source>
</evidence>
<dbReference type="PANTHER" id="PTHR30273:SF2">
    <property type="entry name" value="PROTEIN FECR"/>
    <property type="match status" value="1"/>
</dbReference>
<dbReference type="InterPro" id="IPR006860">
    <property type="entry name" value="FecR"/>
</dbReference>
<dbReference type="PIRSF" id="PIRSF018266">
    <property type="entry name" value="FecR"/>
    <property type="match status" value="1"/>
</dbReference>
<proteinExistence type="predicted"/>
<dbReference type="Pfam" id="PF16344">
    <property type="entry name" value="FecR_C"/>
    <property type="match status" value="1"/>
</dbReference>
<protein>
    <submittedName>
        <fullName evidence="4">FecR domain-containing protein</fullName>
    </submittedName>
</protein>